<reference evidence="2 3" key="1">
    <citation type="journal article" date="2018" name="Int. J. Syst. Evol. Microbiol.">
        <title>Methylomusa anaerophila gen. nov., sp. nov., an anaerobic methanol-utilizing bacterium isolated from a microbial fuel cell.</title>
        <authorList>
            <person name="Amano N."/>
            <person name="Yamamuro A."/>
            <person name="Miyahara M."/>
            <person name="Kouzuma A."/>
            <person name="Abe T."/>
            <person name="Watanabe K."/>
        </authorList>
    </citation>
    <scope>NUCLEOTIDE SEQUENCE [LARGE SCALE GENOMIC DNA]</scope>
    <source>
        <strain evidence="2 3">MMFC1</strain>
    </source>
</reference>
<protein>
    <submittedName>
        <fullName evidence="2">NMT1/THI5 like protein</fullName>
    </submittedName>
</protein>
<evidence type="ECO:0000313" key="2">
    <source>
        <dbReference type="EMBL" id="BBB90910.1"/>
    </source>
</evidence>
<evidence type="ECO:0000259" key="1">
    <source>
        <dbReference type="Pfam" id="PF09084"/>
    </source>
</evidence>
<keyword evidence="3" id="KW-1185">Reference proteome</keyword>
<dbReference type="OrthoDB" id="9815602at2"/>
<gene>
    <name evidence="2" type="ORF">MAMMFC1_01577</name>
</gene>
<name>A0A348AIL2_9FIRM</name>
<dbReference type="KEGG" id="mana:MAMMFC1_01577"/>
<dbReference type="SUPFAM" id="SSF53850">
    <property type="entry name" value="Periplasmic binding protein-like II"/>
    <property type="match status" value="1"/>
</dbReference>
<dbReference type="RefSeq" id="WP_126307915.1">
    <property type="nucleotide sequence ID" value="NZ_AP018449.1"/>
</dbReference>
<dbReference type="Proteomes" id="UP000276437">
    <property type="component" value="Chromosome"/>
</dbReference>
<dbReference type="PROSITE" id="PS51257">
    <property type="entry name" value="PROKAR_LIPOPROTEIN"/>
    <property type="match status" value="1"/>
</dbReference>
<accession>A0A348AIL2</accession>
<proteinExistence type="predicted"/>
<sequence length="338" mass="37707">MKNSSKYKMIISMALILAAILIIQGCSFREKGNNVQTVDEKQYNIIKVSTPAEVTVPSVYFVGEEMGFFAEEGIKLEYAGVVPSTQVIASVVAGKMDVGGIHHVSRTITGIAAGAKIKAVAAGNETTEKLPFLVYVTLKDSPIKTAQDLIGKKIGTRISGSINEYLLYSYMKQHNIADPKNKVEFLVMKEPEMEQALRQKDIDVAGFSKTPDFIAERGEFKVLFSDYDVWGSNGGGAPFYFSEQFIKEKPDVVKHFVAAVAKTNNWINENPEKAIEITAKRAGRDIKWIKKGHFAPNAIIKDETVQLWIDQLTEFGEIKKKVTSNEVYTNEFNPYFNR</sequence>
<dbReference type="PANTHER" id="PTHR30024">
    <property type="entry name" value="ALIPHATIC SULFONATES-BINDING PROTEIN-RELATED"/>
    <property type="match status" value="1"/>
</dbReference>
<dbReference type="Pfam" id="PF09084">
    <property type="entry name" value="NMT1"/>
    <property type="match status" value="1"/>
</dbReference>
<dbReference type="EMBL" id="AP018449">
    <property type="protein sequence ID" value="BBB90910.1"/>
    <property type="molecule type" value="Genomic_DNA"/>
</dbReference>
<feature type="domain" description="SsuA/THI5-like" evidence="1">
    <location>
        <begin position="60"/>
        <end position="274"/>
    </location>
</feature>
<dbReference type="Gene3D" id="3.40.190.10">
    <property type="entry name" value="Periplasmic binding protein-like II"/>
    <property type="match status" value="2"/>
</dbReference>
<organism evidence="2 3">
    <name type="scientific">Methylomusa anaerophila</name>
    <dbReference type="NCBI Taxonomy" id="1930071"/>
    <lineage>
        <taxon>Bacteria</taxon>
        <taxon>Bacillati</taxon>
        <taxon>Bacillota</taxon>
        <taxon>Negativicutes</taxon>
        <taxon>Selenomonadales</taxon>
        <taxon>Sporomusaceae</taxon>
        <taxon>Methylomusa</taxon>
    </lineage>
</organism>
<dbReference type="AlphaFoldDB" id="A0A348AIL2"/>
<dbReference type="InterPro" id="IPR015168">
    <property type="entry name" value="SsuA/THI5"/>
</dbReference>
<evidence type="ECO:0000313" key="3">
    <source>
        <dbReference type="Proteomes" id="UP000276437"/>
    </source>
</evidence>